<protein>
    <submittedName>
        <fullName evidence="1">Uncharacterized protein</fullName>
    </submittedName>
</protein>
<evidence type="ECO:0000313" key="2">
    <source>
        <dbReference type="Proteomes" id="UP000245207"/>
    </source>
</evidence>
<gene>
    <name evidence="1" type="ORF">CTI12_AA523960</name>
</gene>
<dbReference type="Proteomes" id="UP000245207">
    <property type="component" value="Unassembled WGS sequence"/>
</dbReference>
<dbReference type="EMBL" id="PKPP01011119">
    <property type="protein sequence ID" value="PWA44733.1"/>
    <property type="molecule type" value="Genomic_DNA"/>
</dbReference>
<dbReference type="OrthoDB" id="1693166at2759"/>
<dbReference type="AlphaFoldDB" id="A0A2U1L6W9"/>
<name>A0A2U1L6W9_ARTAN</name>
<sequence length="72" mass="8094">MPHDSTVTAVEPSISNEYLSIGNLRDANNLMDEIDKLVGVKELEFPGSELMRLINYLLQKLVLHFPSSYSSL</sequence>
<proteinExistence type="predicted"/>
<keyword evidence="2" id="KW-1185">Reference proteome</keyword>
<reference evidence="1 2" key="1">
    <citation type="journal article" date="2018" name="Mol. Plant">
        <title>The genome of Artemisia annua provides insight into the evolution of Asteraceae family and artemisinin biosynthesis.</title>
        <authorList>
            <person name="Shen Q."/>
            <person name="Zhang L."/>
            <person name="Liao Z."/>
            <person name="Wang S."/>
            <person name="Yan T."/>
            <person name="Shi P."/>
            <person name="Liu M."/>
            <person name="Fu X."/>
            <person name="Pan Q."/>
            <person name="Wang Y."/>
            <person name="Lv Z."/>
            <person name="Lu X."/>
            <person name="Zhang F."/>
            <person name="Jiang W."/>
            <person name="Ma Y."/>
            <person name="Chen M."/>
            <person name="Hao X."/>
            <person name="Li L."/>
            <person name="Tang Y."/>
            <person name="Lv G."/>
            <person name="Zhou Y."/>
            <person name="Sun X."/>
            <person name="Brodelius P.E."/>
            <person name="Rose J.K.C."/>
            <person name="Tang K."/>
        </authorList>
    </citation>
    <scope>NUCLEOTIDE SEQUENCE [LARGE SCALE GENOMIC DNA]</scope>
    <source>
        <strain evidence="2">cv. Huhao1</strain>
        <tissue evidence="1">Leaf</tissue>
    </source>
</reference>
<evidence type="ECO:0000313" key="1">
    <source>
        <dbReference type="EMBL" id="PWA44733.1"/>
    </source>
</evidence>
<accession>A0A2U1L6W9</accession>
<organism evidence="1 2">
    <name type="scientific">Artemisia annua</name>
    <name type="common">Sweet wormwood</name>
    <dbReference type="NCBI Taxonomy" id="35608"/>
    <lineage>
        <taxon>Eukaryota</taxon>
        <taxon>Viridiplantae</taxon>
        <taxon>Streptophyta</taxon>
        <taxon>Embryophyta</taxon>
        <taxon>Tracheophyta</taxon>
        <taxon>Spermatophyta</taxon>
        <taxon>Magnoliopsida</taxon>
        <taxon>eudicotyledons</taxon>
        <taxon>Gunneridae</taxon>
        <taxon>Pentapetalae</taxon>
        <taxon>asterids</taxon>
        <taxon>campanulids</taxon>
        <taxon>Asterales</taxon>
        <taxon>Asteraceae</taxon>
        <taxon>Asteroideae</taxon>
        <taxon>Anthemideae</taxon>
        <taxon>Artemisiinae</taxon>
        <taxon>Artemisia</taxon>
    </lineage>
</organism>
<comment type="caution">
    <text evidence="1">The sequence shown here is derived from an EMBL/GenBank/DDBJ whole genome shotgun (WGS) entry which is preliminary data.</text>
</comment>